<accession>A0ABU6X8J9</accession>
<protein>
    <submittedName>
        <fullName evidence="2">Uncharacterized protein</fullName>
    </submittedName>
</protein>
<dbReference type="EMBL" id="JASCZI010211562">
    <property type="protein sequence ID" value="MED6194434.1"/>
    <property type="molecule type" value="Genomic_DNA"/>
</dbReference>
<proteinExistence type="predicted"/>
<gene>
    <name evidence="2" type="ORF">PIB30_028594</name>
</gene>
<feature type="region of interest" description="Disordered" evidence="1">
    <location>
        <begin position="1"/>
        <end position="23"/>
    </location>
</feature>
<evidence type="ECO:0000313" key="3">
    <source>
        <dbReference type="Proteomes" id="UP001341840"/>
    </source>
</evidence>
<sequence>MAATDRGSSTCSIVKSDGSQESCSVGEVGRRLGIALSKRKKKFVASRCNCGTYAILFESSTMDNPNRLFFGCAAFKAELVQGFLVEQGEVLEQAA</sequence>
<name>A0ABU6X8J9_9FABA</name>
<dbReference type="Proteomes" id="UP001341840">
    <property type="component" value="Unassembled WGS sequence"/>
</dbReference>
<evidence type="ECO:0000256" key="1">
    <source>
        <dbReference type="SAM" id="MobiDB-lite"/>
    </source>
</evidence>
<reference evidence="2 3" key="1">
    <citation type="journal article" date="2023" name="Plants (Basel)">
        <title>Bridging the Gap: Combining Genomics and Transcriptomics Approaches to Understand Stylosanthes scabra, an Orphan Legume from the Brazilian Caatinga.</title>
        <authorList>
            <person name="Ferreira-Neto J.R.C."/>
            <person name="da Silva M.D."/>
            <person name="Binneck E."/>
            <person name="de Melo N.F."/>
            <person name="da Silva R.H."/>
            <person name="de Melo A.L.T.M."/>
            <person name="Pandolfi V."/>
            <person name="Bustamante F.O."/>
            <person name="Brasileiro-Vidal A.C."/>
            <person name="Benko-Iseppon A.M."/>
        </authorList>
    </citation>
    <scope>NUCLEOTIDE SEQUENCE [LARGE SCALE GENOMIC DNA]</scope>
    <source>
        <tissue evidence="2">Leaves</tissue>
    </source>
</reference>
<organism evidence="2 3">
    <name type="scientific">Stylosanthes scabra</name>
    <dbReference type="NCBI Taxonomy" id="79078"/>
    <lineage>
        <taxon>Eukaryota</taxon>
        <taxon>Viridiplantae</taxon>
        <taxon>Streptophyta</taxon>
        <taxon>Embryophyta</taxon>
        <taxon>Tracheophyta</taxon>
        <taxon>Spermatophyta</taxon>
        <taxon>Magnoliopsida</taxon>
        <taxon>eudicotyledons</taxon>
        <taxon>Gunneridae</taxon>
        <taxon>Pentapetalae</taxon>
        <taxon>rosids</taxon>
        <taxon>fabids</taxon>
        <taxon>Fabales</taxon>
        <taxon>Fabaceae</taxon>
        <taxon>Papilionoideae</taxon>
        <taxon>50 kb inversion clade</taxon>
        <taxon>dalbergioids sensu lato</taxon>
        <taxon>Dalbergieae</taxon>
        <taxon>Pterocarpus clade</taxon>
        <taxon>Stylosanthes</taxon>
    </lineage>
</organism>
<evidence type="ECO:0000313" key="2">
    <source>
        <dbReference type="EMBL" id="MED6194434.1"/>
    </source>
</evidence>
<comment type="caution">
    <text evidence="2">The sequence shown here is derived from an EMBL/GenBank/DDBJ whole genome shotgun (WGS) entry which is preliminary data.</text>
</comment>
<keyword evidence="3" id="KW-1185">Reference proteome</keyword>